<keyword evidence="11" id="KW-1185">Reference proteome</keyword>
<evidence type="ECO:0000313" key="10">
    <source>
        <dbReference type="EMBL" id="KAK3731900.1"/>
    </source>
</evidence>
<dbReference type="Proteomes" id="UP001283361">
    <property type="component" value="Unassembled WGS sequence"/>
</dbReference>
<name>A0AAE0Y3K7_9GAST</name>
<evidence type="ECO:0000256" key="7">
    <source>
        <dbReference type="ARBA" id="ARBA00039935"/>
    </source>
</evidence>
<keyword evidence="3" id="KW-0809">Transit peptide</keyword>
<reference evidence="10" key="1">
    <citation type="journal article" date="2023" name="G3 (Bethesda)">
        <title>A reference genome for the long-term kleptoplast-retaining sea slug Elysia crispata morphotype clarki.</title>
        <authorList>
            <person name="Eastman K.E."/>
            <person name="Pendleton A.L."/>
            <person name="Shaikh M.A."/>
            <person name="Suttiyut T."/>
            <person name="Ogas R."/>
            <person name="Tomko P."/>
            <person name="Gavelis G."/>
            <person name="Widhalm J.R."/>
            <person name="Wisecaver J.H."/>
        </authorList>
    </citation>
    <scope>NUCLEOTIDE SEQUENCE</scope>
    <source>
        <strain evidence="10">ECLA1</strain>
    </source>
</reference>
<evidence type="ECO:0000256" key="1">
    <source>
        <dbReference type="ARBA" id="ARBA00004173"/>
    </source>
</evidence>
<accession>A0AAE0Y3K7</accession>
<comment type="caution">
    <text evidence="10">The sequence shown here is derived from an EMBL/GenBank/DDBJ whole genome shotgun (WGS) entry which is preliminary data.</text>
</comment>
<dbReference type="AlphaFoldDB" id="A0AAE0Y3K7"/>
<dbReference type="PANTHER" id="PTHR21026">
    <property type="entry name" value="39S RIBOSOMAL PROTEIN L32, MITOCHONDRIAL"/>
    <property type="match status" value="1"/>
</dbReference>
<dbReference type="GO" id="GO:0005762">
    <property type="term" value="C:mitochondrial large ribosomal subunit"/>
    <property type="evidence" value="ECO:0007669"/>
    <property type="project" value="TreeGrafter"/>
</dbReference>
<comment type="function">
    <text evidence="9">Component of the mitochondrial large ribosomal subunit (mt-LSU). The mitochondrial ribosome (mitoribosome) is a large ribonucleoprotein complex responsible for the synthesis of proteins inside mitochondria.</text>
</comment>
<sequence>MASSIRKFTLSFNKRFVAVLTELRSTIESFRGPPSGALATLGLPSLPSLEPSQTPGQGNSTLGSIFDGILYAVPRHRRSVEKRLFRKHRFTGFMEHGTPKTNIVPCLVCGNFKEKGHLCEHCYNRVRTETNEMQAKMGDDLKFDVPRSEMEFIYENEKPAEGTYVVKMSKARPNWFPRRLLNKTG</sequence>
<evidence type="ECO:0000313" key="11">
    <source>
        <dbReference type="Proteomes" id="UP001283361"/>
    </source>
</evidence>
<dbReference type="EMBL" id="JAWDGP010006984">
    <property type="protein sequence ID" value="KAK3731900.1"/>
    <property type="molecule type" value="Genomic_DNA"/>
</dbReference>
<dbReference type="PANTHER" id="PTHR21026:SF2">
    <property type="entry name" value="LARGE RIBOSOMAL SUBUNIT PROTEIN BL32M"/>
    <property type="match status" value="1"/>
</dbReference>
<dbReference type="SUPFAM" id="SSF57829">
    <property type="entry name" value="Zn-binding ribosomal proteins"/>
    <property type="match status" value="1"/>
</dbReference>
<dbReference type="Pfam" id="PF01783">
    <property type="entry name" value="Ribosomal_L32p"/>
    <property type="match status" value="1"/>
</dbReference>
<dbReference type="InterPro" id="IPR051991">
    <property type="entry name" value="Mitoribosomal_protein_bL32"/>
</dbReference>
<evidence type="ECO:0000256" key="8">
    <source>
        <dbReference type="ARBA" id="ARBA00042577"/>
    </source>
</evidence>
<evidence type="ECO:0000256" key="3">
    <source>
        <dbReference type="ARBA" id="ARBA00022946"/>
    </source>
</evidence>
<keyword evidence="4" id="KW-0689">Ribosomal protein</keyword>
<organism evidence="10 11">
    <name type="scientific">Elysia crispata</name>
    <name type="common">lettuce slug</name>
    <dbReference type="NCBI Taxonomy" id="231223"/>
    <lineage>
        <taxon>Eukaryota</taxon>
        <taxon>Metazoa</taxon>
        <taxon>Spiralia</taxon>
        <taxon>Lophotrochozoa</taxon>
        <taxon>Mollusca</taxon>
        <taxon>Gastropoda</taxon>
        <taxon>Heterobranchia</taxon>
        <taxon>Euthyneura</taxon>
        <taxon>Panpulmonata</taxon>
        <taxon>Sacoglossa</taxon>
        <taxon>Placobranchoidea</taxon>
        <taxon>Plakobranchidae</taxon>
        <taxon>Elysia</taxon>
    </lineage>
</organism>
<dbReference type="GO" id="GO:0003735">
    <property type="term" value="F:structural constituent of ribosome"/>
    <property type="evidence" value="ECO:0007669"/>
    <property type="project" value="TreeGrafter"/>
</dbReference>
<evidence type="ECO:0000256" key="9">
    <source>
        <dbReference type="ARBA" id="ARBA00045766"/>
    </source>
</evidence>
<dbReference type="InterPro" id="IPR011332">
    <property type="entry name" value="Ribosomal_zn-bd"/>
</dbReference>
<dbReference type="GO" id="GO:0006412">
    <property type="term" value="P:translation"/>
    <property type="evidence" value="ECO:0007669"/>
    <property type="project" value="InterPro"/>
</dbReference>
<evidence type="ECO:0000256" key="2">
    <source>
        <dbReference type="ARBA" id="ARBA00008560"/>
    </source>
</evidence>
<evidence type="ECO:0000256" key="5">
    <source>
        <dbReference type="ARBA" id="ARBA00023128"/>
    </source>
</evidence>
<evidence type="ECO:0000256" key="6">
    <source>
        <dbReference type="ARBA" id="ARBA00023274"/>
    </source>
</evidence>
<dbReference type="InterPro" id="IPR002677">
    <property type="entry name" value="Ribosomal_bL32"/>
</dbReference>
<protein>
    <recommendedName>
        <fullName evidence="7">Large ribosomal subunit protein bL32m</fullName>
    </recommendedName>
    <alternativeName>
        <fullName evidence="8">39S ribosomal protein L32, mitochondrial</fullName>
    </alternativeName>
</protein>
<gene>
    <name evidence="10" type="ORF">RRG08_043234</name>
</gene>
<evidence type="ECO:0000256" key="4">
    <source>
        <dbReference type="ARBA" id="ARBA00022980"/>
    </source>
</evidence>
<keyword evidence="6" id="KW-0687">Ribonucleoprotein</keyword>
<comment type="subcellular location">
    <subcellularLocation>
        <location evidence="1">Mitochondrion</location>
    </subcellularLocation>
</comment>
<comment type="similarity">
    <text evidence="2">Belongs to the bacterial ribosomal protein bL32 family.</text>
</comment>
<keyword evidence="5" id="KW-0496">Mitochondrion</keyword>
<proteinExistence type="inferred from homology"/>